<dbReference type="CDD" id="cd18787">
    <property type="entry name" value="SF2_C_DEAD"/>
    <property type="match status" value="1"/>
</dbReference>
<name>A0A4V3WLT0_CAMSN</name>
<feature type="domain" description="Helicase C-terminal" evidence="2">
    <location>
        <begin position="29"/>
        <end position="184"/>
    </location>
</feature>
<dbReference type="Gene3D" id="3.40.50.300">
    <property type="entry name" value="P-loop containing nucleotide triphosphate hydrolases"/>
    <property type="match status" value="1"/>
</dbReference>
<evidence type="ECO:0000256" key="1">
    <source>
        <dbReference type="ARBA" id="ARBA00022884"/>
    </source>
</evidence>
<dbReference type="PANTHER" id="PTHR47958">
    <property type="entry name" value="ATP-DEPENDENT RNA HELICASE DBP3"/>
    <property type="match status" value="1"/>
</dbReference>
<sequence length="353" mass="39563">MFVNKEDLSLESVKQYKVKCPDELSKIMVIKDKIFELGQKVGQTIIFVRTRNSVSMLHKTLTDDGYEVSTIQGALKQEDRDKIVKEFKDGLTQVLISTGLLARGFDQSQVNLVGNFDLPVKHEFRSEPDCEVYLHWVGRAGRFGRKGAVFNLLCNDRDDMIMSKIERHFNMEVAEVKYSACALLTELPSSINFAEAFKEEGGMGGVIHVGGKVLCQDCSQGWNEWVHGAKPIMGCKVSITCMDERKRVTYYGSDETDEAGDYEMTLNKYINGGKELDPNKCSVRLASSPDPVCNIATDFAGGRSGVKLRRATVVYRVKHVLSPFYYTTPMCDEPDTTTTTHSSSSSYAKQTKY</sequence>
<dbReference type="GO" id="GO:0003723">
    <property type="term" value="F:RNA binding"/>
    <property type="evidence" value="ECO:0007669"/>
    <property type="project" value="UniProtKB-KW"/>
</dbReference>
<dbReference type="STRING" id="542762.A0A4V3WLT0"/>
<comment type="caution">
    <text evidence="3">The sequence shown here is derived from an EMBL/GenBank/DDBJ whole genome shotgun (WGS) entry which is preliminary data.</text>
</comment>
<dbReference type="SUPFAM" id="SSF52540">
    <property type="entry name" value="P-loop containing nucleoside triphosphate hydrolases"/>
    <property type="match status" value="1"/>
</dbReference>
<dbReference type="SMART" id="SM00490">
    <property type="entry name" value="HELICc"/>
    <property type="match status" value="1"/>
</dbReference>
<accession>A0A4V3WLT0</accession>
<keyword evidence="1" id="KW-0694">RNA-binding</keyword>
<keyword evidence="4" id="KW-1185">Reference proteome</keyword>
<reference evidence="3 4" key="1">
    <citation type="journal article" date="2018" name="Proc. Natl. Acad. Sci. U.S.A.">
        <title>Draft genome sequence of Camellia sinensis var. sinensis provides insights into the evolution of the tea genome and tea quality.</title>
        <authorList>
            <person name="Wei C."/>
            <person name="Yang H."/>
            <person name="Wang S."/>
            <person name="Zhao J."/>
            <person name="Liu C."/>
            <person name="Gao L."/>
            <person name="Xia E."/>
            <person name="Lu Y."/>
            <person name="Tai Y."/>
            <person name="She G."/>
            <person name="Sun J."/>
            <person name="Cao H."/>
            <person name="Tong W."/>
            <person name="Gao Q."/>
            <person name="Li Y."/>
            <person name="Deng W."/>
            <person name="Jiang X."/>
            <person name="Wang W."/>
            <person name="Chen Q."/>
            <person name="Zhang S."/>
            <person name="Li H."/>
            <person name="Wu J."/>
            <person name="Wang P."/>
            <person name="Li P."/>
            <person name="Shi C."/>
            <person name="Zheng F."/>
            <person name="Jian J."/>
            <person name="Huang B."/>
            <person name="Shan D."/>
            <person name="Shi M."/>
            <person name="Fang C."/>
            <person name="Yue Y."/>
            <person name="Li F."/>
            <person name="Li D."/>
            <person name="Wei S."/>
            <person name="Han B."/>
            <person name="Jiang C."/>
            <person name="Yin Y."/>
            <person name="Xia T."/>
            <person name="Zhang Z."/>
            <person name="Bennetzen J.L."/>
            <person name="Zhao S."/>
            <person name="Wan X."/>
        </authorList>
    </citation>
    <scope>NUCLEOTIDE SEQUENCE [LARGE SCALE GENOMIC DNA]</scope>
    <source>
        <strain evidence="4">cv. Shuchazao</strain>
        <tissue evidence="3">Leaf</tissue>
    </source>
</reference>
<dbReference type="EMBL" id="SDRB02010574">
    <property type="protein sequence ID" value="THG05717.1"/>
    <property type="molecule type" value="Genomic_DNA"/>
</dbReference>
<evidence type="ECO:0000259" key="2">
    <source>
        <dbReference type="PROSITE" id="PS51194"/>
    </source>
</evidence>
<proteinExistence type="predicted"/>
<dbReference type="InterPro" id="IPR027417">
    <property type="entry name" value="P-loop_NTPase"/>
</dbReference>
<organism evidence="3 4">
    <name type="scientific">Camellia sinensis var. sinensis</name>
    <name type="common">China tea</name>
    <dbReference type="NCBI Taxonomy" id="542762"/>
    <lineage>
        <taxon>Eukaryota</taxon>
        <taxon>Viridiplantae</taxon>
        <taxon>Streptophyta</taxon>
        <taxon>Embryophyta</taxon>
        <taxon>Tracheophyta</taxon>
        <taxon>Spermatophyta</taxon>
        <taxon>Magnoliopsida</taxon>
        <taxon>eudicotyledons</taxon>
        <taxon>Gunneridae</taxon>
        <taxon>Pentapetalae</taxon>
        <taxon>asterids</taxon>
        <taxon>Ericales</taxon>
        <taxon>Theaceae</taxon>
        <taxon>Camellia</taxon>
    </lineage>
</organism>
<gene>
    <name evidence="3" type="ORF">TEA_021125</name>
</gene>
<dbReference type="Pfam" id="PF01190">
    <property type="entry name" value="Pollen_Ole_e_1"/>
    <property type="match status" value="1"/>
</dbReference>
<evidence type="ECO:0000313" key="3">
    <source>
        <dbReference type="EMBL" id="THG05717.1"/>
    </source>
</evidence>
<protein>
    <recommendedName>
        <fullName evidence="2">Helicase C-terminal domain-containing protein</fullName>
    </recommendedName>
</protein>
<dbReference type="Proteomes" id="UP000306102">
    <property type="component" value="Unassembled WGS sequence"/>
</dbReference>
<evidence type="ECO:0000313" key="4">
    <source>
        <dbReference type="Proteomes" id="UP000306102"/>
    </source>
</evidence>
<dbReference type="Pfam" id="PF00271">
    <property type="entry name" value="Helicase_C"/>
    <property type="match status" value="1"/>
</dbReference>
<dbReference type="InterPro" id="IPR001650">
    <property type="entry name" value="Helicase_C-like"/>
</dbReference>
<dbReference type="PROSITE" id="PS51194">
    <property type="entry name" value="HELICASE_CTER"/>
    <property type="match status" value="1"/>
</dbReference>
<dbReference type="AlphaFoldDB" id="A0A4V3WLT0"/>